<evidence type="ECO:0008006" key="5">
    <source>
        <dbReference type="Google" id="ProtNLM"/>
    </source>
</evidence>
<evidence type="ECO:0000313" key="4">
    <source>
        <dbReference type="Proteomes" id="UP000299102"/>
    </source>
</evidence>
<dbReference type="OrthoDB" id="2020852at2759"/>
<reference evidence="3 4" key="1">
    <citation type="journal article" date="2019" name="Commun. Biol.">
        <title>The bagworm genome reveals a unique fibroin gene that provides high tensile strength.</title>
        <authorList>
            <person name="Kono N."/>
            <person name="Nakamura H."/>
            <person name="Ohtoshi R."/>
            <person name="Tomita M."/>
            <person name="Numata K."/>
            <person name="Arakawa K."/>
        </authorList>
    </citation>
    <scope>NUCLEOTIDE SEQUENCE [LARGE SCALE GENOMIC DNA]</scope>
</reference>
<accession>A0A4C1UUE9</accession>
<name>A0A4C1UUE9_EUMVA</name>
<comment type="caution">
    <text evidence="3">The sequence shown here is derived from an EMBL/GenBank/DDBJ whole genome shotgun (WGS) entry which is preliminary data.</text>
</comment>
<organism evidence="3 4">
    <name type="scientific">Eumeta variegata</name>
    <name type="common">Bagworm moth</name>
    <name type="synonym">Eumeta japonica</name>
    <dbReference type="NCBI Taxonomy" id="151549"/>
    <lineage>
        <taxon>Eukaryota</taxon>
        <taxon>Metazoa</taxon>
        <taxon>Ecdysozoa</taxon>
        <taxon>Arthropoda</taxon>
        <taxon>Hexapoda</taxon>
        <taxon>Insecta</taxon>
        <taxon>Pterygota</taxon>
        <taxon>Neoptera</taxon>
        <taxon>Endopterygota</taxon>
        <taxon>Lepidoptera</taxon>
        <taxon>Glossata</taxon>
        <taxon>Ditrysia</taxon>
        <taxon>Tineoidea</taxon>
        <taxon>Psychidae</taxon>
        <taxon>Oiketicinae</taxon>
        <taxon>Eumeta</taxon>
    </lineage>
</organism>
<feature type="region of interest" description="Disordered" evidence="1">
    <location>
        <begin position="30"/>
        <end position="52"/>
    </location>
</feature>
<protein>
    <recommendedName>
        <fullName evidence="5">Transmembrane protein</fullName>
    </recommendedName>
</protein>
<keyword evidence="2" id="KW-1133">Transmembrane helix</keyword>
<evidence type="ECO:0000313" key="3">
    <source>
        <dbReference type="EMBL" id="GBP30101.1"/>
    </source>
</evidence>
<dbReference type="EMBL" id="BGZK01000229">
    <property type="protein sequence ID" value="GBP30101.1"/>
    <property type="molecule type" value="Genomic_DNA"/>
</dbReference>
<keyword evidence="4" id="KW-1185">Reference proteome</keyword>
<sequence>MTKLEGAVPPRALLAPGVLSQSTRLAEAIPTESSIGVRRTGEDPKPSIFGSDRHQRKEKVQFLTFLRCAALVVVATLRMAFLVRRRHQVRTISARCLFSNVSQHDGTKYTEFSPGAARAGAHHTPPYRLFRTRGPPAVSGLVRSPASHFGQCLGFCIEGGECFVNVHTQSL</sequence>
<proteinExistence type="predicted"/>
<dbReference type="Proteomes" id="UP000299102">
    <property type="component" value="Unassembled WGS sequence"/>
</dbReference>
<evidence type="ECO:0000256" key="1">
    <source>
        <dbReference type="SAM" id="MobiDB-lite"/>
    </source>
</evidence>
<feature type="compositionally biased region" description="Basic and acidic residues" evidence="1">
    <location>
        <begin position="39"/>
        <end position="52"/>
    </location>
</feature>
<feature type="transmembrane region" description="Helical" evidence="2">
    <location>
        <begin position="62"/>
        <end position="83"/>
    </location>
</feature>
<dbReference type="AlphaFoldDB" id="A0A4C1UUE9"/>
<keyword evidence="2" id="KW-0472">Membrane</keyword>
<evidence type="ECO:0000256" key="2">
    <source>
        <dbReference type="SAM" id="Phobius"/>
    </source>
</evidence>
<keyword evidence="2" id="KW-0812">Transmembrane</keyword>
<gene>
    <name evidence="3" type="ORF">EVAR_94944_1</name>
</gene>